<sequence length="841" mass="85934">MWRTVLATLRGNWSRLVLTFITVLLGATFVSGALVVSTSLSEGQQPLRDGLDALVTPLGRGVGEDEAQLSQGGQNRVLLDEGQRATLAGLPGVAAATGVVEGYAAVAGADGKVLVSQGFEVRMTGSNWTGTDRMSLVTGRAPAGPTEVVLAESVATDGGIAVGDTTTVLYGGGKLQAAVVGVYDYQPHGREAGSSPTVAFDTATAQRLLLRPGSFTSVEVTATPGTPESSLTMAVSAAMPAGFATVDRAELNATLRAATSEITSALSATVLAFTGIALVVGITLIVNTFSMLVARRGRELALLRAVGATRRQVRRSVLLEAAVVGVLGSMTGLVIGSLLALPVVTYAAELNPALDGGVVIGLPAVLGTLLVGTGTTVVAAWLPARRAASVPPVAALGGERLEEEKGSRWLLRSGLAMVGLSLLLLIVAAVGEGTASRASGMLGALGLLLSAVICARWLSGPVIGLLGKPLRRGTLGGMAVRNTLRSPRRTAATATALTIGVAIAIGITIFSTTISTISERDLGGAFVGRTVVTNVAGGQIGEDTRRLVEAVPSVTAVSTLRTDQVLLDGKETRAGSTDVSALGRTVDVKLEQGGTADLTRGVFVAKPVAEERGWSLGRQVTLTSPGGGSTPVEITGIFTEATVLGQVVLPPALADVHFRPGDGNPMVVATAPGTDGAAVEEALRQALAARSDLAVMSAPEYVRSRISEVDVYLGAVTGLLGLSVLIAFLGIINTLSLSVLERGRELGLLRATGMTRRQIRGLIRVESVLIAALGGLIGVVVGVVLGAMMQNFILSRGVFDLVVPPTILLALVGISLGGLLAAAWPARRAARVNVIRAITVD</sequence>
<dbReference type="Proteomes" id="UP001456344">
    <property type="component" value="Chromosome"/>
</dbReference>
<dbReference type="EMBL" id="CP150484">
    <property type="protein sequence ID" value="WYW19581.1"/>
    <property type="molecule type" value="Genomic_DNA"/>
</dbReference>
<keyword evidence="2" id="KW-1185">Reference proteome</keyword>
<gene>
    <name evidence="1" type="ORF">LCL61_28955</name>
</gene>
<organism evidence="1 2">
    <name type="scientific">Amycolatopsis coloradensis</name>
    <dbReference type="NCBI Taxonomy" id="76021"/>
    <lineage>
        <taxon>Bacteria</taxon>
        <taxon>Bacillati</taxon>
        <taxon>Actinomycetota</taxon>
        <taxon>Actinomycetes</taxon>
        <taxon>Pseudonocardiales</taxon>
        <taxon>Pseudonocardiaceae</taxon>
        <taxon>Amycolatopsis</taxon>
    </lineage>
</organism>
<protein>
    <submittedName>
        <fullName evidence="1">FtsX-like permease family protein</fullName>
    </submittedName>
</protein>
<reference evidence="1" key="1">
    <citation type="submission" date="2023-10" db="EMBL/GenBank/DDBJ databases">
        <title>Whole genome sequencing of actinobacterial strain Amycolatopsis sp. (BCA-696) identifies the underlying plant growth-promoting genes.</title>
        <authorList>
            <person name="Gandham P."/>
            <person name="Vadla N."/>
            <person name="Saji A."/>
            <person name="Srinivas V."/>
            <person name="Ruperao P."/>
            <person name="Selvanayagam S."/>
            <person name="Saxena R.K."/>
            <person name="Rathore A."/>
            <person name="Gopalakrishnan S."/>
            <person name="Thakur V."/>
        </authorList>
    </citation>
    <scope>NUCLEOTIDE SEQUENCE</scope>
    <source>
        <strain evidence="1">BCA-696</strain>
    </source>
</reference>
<name>A0ACD5BJM8_9PSEU</name>
<evidence type="ECO:0000313" key="2">
    <source>
        <dbReference type="Proteomes" id="UP001456344"/>
    </source>
</evidence>
<accession>A0ACD5BJM8</accession>
<proteinExistence type="predicted"/>
<evidence type="ECO:0000313" key="1">
    <source>
        <dbReference type="EMBL" id="WYW19581.1"/>
    </source>
</evidence>